<dbReference type="InterPro" id="IPR010290">
    <property type="entry name" value="TM_effector"/>
</dbReference>
<dbReference type="Proteomes" id="UP000743001">
    <property type="component" value="Unassembled WGS sequence"/>
</dbReference>
<protein>
    <submittedName>
        <fullName evidence="9">MFS transporter</fullName>
    </submittedName>
</protein>
<feature type="transmembrane region" description="Helical" evidence="7">
    <location>
        <begin position="161"/>
        <end position="183"/>
    </location>
</feature>
<evidence type="ECO:0000256" key="7">
    <source>
        <dbReference type="SAM" id="Phobius"/>
    </source>
</evidence>
<accession>A0ABS6FRL5</accession>
<dbReference type="PANTHER" id="PTHR23513">
    <property type="entry name" value="INTEGRAL MEMBRANE EFFLUX PROTEIN-RELATED"/>
    <property type="match status" value="1"/>
</dbReference>
<feature type="transmembrane region" description="Helical" evidence="7">
    <location>
        <begin position="284"/>
        <end position="303"/>
    </location>
</feature>
<dbReference type="RefSeq" id="WP_216478371.1">
    <property type="nucleotide sequence ID" value="NZ_JAHLQJ010000006.1"/>
</dbReference>
<feature type="domain" description="Major facilitator superfamily (MFS) profile" evidence="8">
    <location>
        <begin position="1"/>
        <end position="397"/>
    </location>
</feature>
<gene>
    <name evidence="9" type="ORF">KQJ23_08235</name>
</gene>
<proteinExistence type="predicted"/>
<organism evidence="9 10">
    <name type="scientific">Paenibacillus brevis</name>
    <dbReference type="NCBI Taxonomy" id="2841508"/>
    <lineage>
        <taxon>Bacteria</taxon>
        <taxon>Bacillati</taxon>
        <taxon>Bacillota</taxon>
        <taxon>Bacilli</taxon>
        <taxon>Bacillales</taxon>
        <taxon>Paenibacillaceae</taxon>
        <taxon>Paenibacillus</taxon>
    </lineage>
</organism>
<feature type="transmembrane region" description="Helical" evidence="7">
    <location>
        <begin position="98"/>
        <end position="118"/>
    </location>
</feature>
<evidence type="ECO:0000256" key="3">
    <source>
        <dbReference type="ARBA" id="ARBA00022475"/>
    </source>
</evidence>
<feature type="transmembrane region" description="Helical" evidence="7">
    <location>
        <begin position="39"/>
        <end position="59"/>
    </location>
</feature>
<evidence type="ECO:0000256" key="4">
    <source>
        <dbReference type="ARBA" id="ARBA00022692"/>
    </source>
</evidence>
<keyword evidence="5 7" id="KW-1133">Transmembrane helix</keyword>
<dbReference type="Pfam" id="PF05977">
    <property type="entry name" value="MFS_3"/>
    <property type="match status" value="1"/>
</dbReference>
<dbReference type="PANTHER" id="PTHR23513:SF6">
    <property type="entry name" value="MAJOR FACILITATOR SUPERFAMILY ASSOCIATED DOMAIN-CONTAINING PROTEIN"/>
    <property type="match status" value="1"/>
</dbReference>
<keyword evidence="10" id="KW-1185">Reference proteome</keyword>
<feature type="transmembrane region" description="Helical" evidence="7">
    <location>
        <begin position="371"/>
        <end position="391"/>
    </location>
</feature>
<feature type="transmembrane region" description="Helical" evidence="7">
    <location>
        <begin position="219"/>
        <end position="241"/>
    </location>
</feature>
<evidence type="ECO:0000256" key="6">
    <source>
        <dbReference type="ARBA" id="ARBA00023136"/>
    </source>
</evidence>
<dbReference type="EMBL" id="JAHLQJ010000006">
    <property type="protein sequence ID" value="MBU5671806.1"/>
    <property type="molecule type" value="Genomic_DNA"/>
</dbReference>
<feature type="transmembrane region" description="Helical" evidence="7">
    <location>
        <begin position="253"/>
        <end position="277"/>
    </location>
</feature>
<dbReference type="PROSITE" id="PS50850">
    <property type="entry name" value="MFS"/>
    <property type="match status" value="1"/>
</dbReference>
<evidence type="ECO:0000256" key="1">
    <source>
        <dbReference type="ARBA" id="ARBA00004651"/>
    </source>
</evidence>
<keyword evidence="6 7" id="KW-0472">Membrane</keyword>
<evidence type="ECO:0000313" key="9">
    <source>
        <dbReference type="EMBL" id="MBU5671806.1"/>
    </source>
</evidence>
<keyword evidence="4 7" id="KW-0812">Transmembrane</keyword>
<reference evidence="9 10" key="1">
    <citation type="submission" date="2021-06" db="EMBL/GenBank/DDBJ databases">
        <authorList>
            <person name="Sun Q."/>
            <person name="Li D."/>
        </authorList>
    </citation>
    <scope>NUCLEOTIDE SEQUENCE [LARGE SCALE GENOMIC DNA]</scope>
    <source>
        <strain evidence="9 10">MSJ-6</strain>
    </source>
</reference>
<evidence type="ECO:0000313" key="10">
    <source>
        <dbReference type="Proteomes" id="UP000743001"/>
    </source>
</evidence>
<evidence type="ECO:0000256" key="5">
    <source>
        <dbReference type="ARBA" id="ARBA00022989"/>
    </source>
</evidence>
<keyword evidence="3" id="KW-1003">Cell membrane</keyword>
<name>A0ABS6FRL5_9BACL</name>
<dbReference type="InterPro" id="IPR020846">
    <property type="entry name" value="MFS_dom"/>
</dbReference>
<dbReference type="CDD" id="cd06173">
    <property type="entry name" value="MFS_MefA_like"/>
    <property type="match status" value="1"/>
</dbReference>
<comment type="caution">
    <text evidence="9">The sequence shown here is derived from an EMBL/GenBank/DDBJ whole genome shotgun (WGS) entry which is preliminary data.</text>
</comment>
<evidence type="ECO:0000256" key="2">
    <source>
        <dbReference type="ARBA" id="ARBA00022448"/>
    </source>
</evidence>
<keyword evidence="2" id="KW-0813">Transport</keyword>
<comment type="subcellular location">
    <subcellularLocation>
        <location evidence="1">Cell membrane</location>
        <topology evidence="1">Multi-pass membrane protein</topology>
    </subcellularLocation>
</comment>
<evidence type="ECO:0000259" key="8">
    <source>
        <dbReference type="PROSITE" id="PS50850"/>
    </source>
</evidence>
<feature type="transmembrane region" description="Helical" evidence="7">
    <location>
        <begin position="71"/>
        <end position="92"/>
    </location>
</feature>
<feature type="transmembrane region" description="Helical" evidence="7">
    <location>
        <begin position="130"/>
        <end position="149"/>
    </location>
</feature>
<sequence length="426" mass="44143">MRRLRFAWLLGAAFFTTLGDAFGLLAMEWMVYDLTGSKLSMGALALCAGIPELVIRLVGAPLTDRINRGRLLIVLAAIKASAAVLPLLAATLGSLQVWHLFITAGVLGACSALYLPAASAALPSIAPKGILVRAFAIMEGCRGAAALLGPSLAGGATALYGSLYALGINAVIYGVAIGLLFMIPKASFVIQKEVKGDNSTGYVHELLQGFSFFKQYRPILLVMLLVSISNMGSAAVWTMMVPYGTEILQQGPAAIGLLTTFSSLGALLGVASVAMVGDLHRRSMWMPGSLAVIGLLTLLLGFTSSYGGAIVLVSLSGAAAPFFSSLSSALYGRLVPEEMQGRVNSIRYLIGGSLHPVGGGLGGVIGQSYGIPALFAGVGIVSLVCSVSAFFSPSLRMLNGPLEEVADRFAVDHSCNETRAATSGHA</sequence>